<evidence type="ECO:0000259" key="11">
    <source>
        <dbReference type="Pfam" id="PF23598"/>
    </source>
</evidence>
<dbReference type="PANTHER" id="PTHR36766:SF61">
    <property type="entry name" value="NB-ARC DOMAIN DISEASE RESISTANCE PROTEIN"/>
    <property type="match status" value="1"/>
</dbReference>
<reference evidence="12" key="1">
    <citation type="journal article" date="2017" name="Nature">
        <title>The sunflower genome provides insights into oil metabolism, flowering and Asterid evolution.</title>
        <authorList>
            <person name="Badouin H."/>
            <person name="Gouzy J."/>
            <person name="Grassa C.J."/>
            <person name="Murat F."/>
            <person name="Staton S.E."/>
            <person name="Cottret L."/>
            <person name="Lelandais-Briere C."/>
            <person name="Owens G.L."/>
            <person name="Carrere S."/>
            <person name="Mayjonade B."/>
            <person name="Legrand L."/>
            <person name="Gill N."/>
            <person name="Kane N.C."/>
            <person name="Bowers J.E."/>
            <person name="Hubner S."/>
            <person name="Bellec A."/>
            <person name="Berard A."/>
            <person name="Berges H."/>
            <person name="Blanchet N."/>
            <person name="Boniface M.C."/>
            <person name="Brunel D."/>
            <person name="Catrice O."/>
            <person name="Chaidir N."/>
            <person name="Claudel C."/>
            <person name="Donnadieu C."/>
            <person name="Faraut T."/>
            <person name="Fievet G."/>
            <person name="Helmstetter N."/>
            <person name="King M."/>
            <person name="Knapp S.J."/>
            <person name="Lai Z."/>
            <person name="Le Paslier M.C."/>
            <person name="Lippi Y."/>
            <person name="Lorenzon L."/>
            <person name="Mandel J.R."/>
            <person name="Marage G."/>
            <person name="Marchand G."/>
            <person name="Marquand E."/>
            <person name="Bret-Mestries E."/>
            <person name="Morien E."/>
            <person name="Nambeesan S."/>
            <person name="Nguyen T."/>
            <person name="Pegot-Espagnet P."/>
            <person name="Pouilly N."/>
            <person name="Raftis F."/>
            <person name="Sallet E."/>
            <person name="Schiex T."/>
            <person name="Thomas J."/>
            <person name="Vandecasteele C."/>
            <person name="Vares D."/>
            <person name="Vear F."/>
            <person name="Vautrin S."/>
            <person name="Crespi M."/>
            <person name="Mangin B."/>
            <person name="Burke J.M."/>
            <person name="Salse J."/>
            <person name="Munos S."/>
            <person name="Vincourt P."/>
            <person name="Rieseberg L.H."/>
            <person name="Langlade N.B."/>
        </authorList>
    </citation>
    <scope>NUCLEOTIDE SEQUENCE</scope>
    <source>
        <tissue evidence="12">Leaves</tissue>
    </source>
</reference>
<feature type="domain" description="Disease resistance R13L4/SHOC-2-like LRR" evidence="11">
    <location>
        <begin position="586"/>
        <end position="903"/>
    </location>
</feature>
<accession>A0A9K3HDU8</accession>
<dbReference type="InterPro" id="IPR003591">
    <property type="entry name" value="Leu-rich_rpt_typical-subtyp"/>
</dbReference>
<dbReference type="InterPro" id="IPR002182">
    <property type="entry name" value="NB-ARC"/>
</dbReference>
<dbReference type="InterPro" id="IPR055414">
    <property type="entry name" value="LRR_R13L4/SHOC2-like"/>
</dbReference>
<sequence length="1366" mass="154171">MAEVVLSSLLPVLFEKLSDAALKTIARHKGLDAEIKKWQRSLEQIQGVLTDASQKEITSAPVKRWLNDLQHLAYDIDDVLDGWLTEAMQSDQSTHDSEGITSKVRKLITPTCCTNFPRGTRMLAKLDDISTKLQDLVKEKADLGLRVEEETRPRNNNNNNNNNNRRFQSSVVNPSSIVGRQAEKDALVQQLLLPADEPCDLNYSIVPIIGMGGVGKTTLAGLLYNDDQVKKRFKLKAWICISDEFDISVRSKEIFIAFGGEVKEEHTNFNKLQEAIRDPLTRKRFLLVLDDVWSESREDWETLVRPFYTCSPGSKIIVTTRKDILLKKLGYNSLYKHLESLSDDDALSLFALHALGERNFDSCLSLKPHGEGIVKKCKKLPLALIALGTSLRTKKDEDSWKGVLESEIWTSQVEDEVIPALRLSYHDLSAPLKRLFAYCSLFPKDFLFDKEELILLWMAEGFFQPTPSDSTKEPLGHKFFDELLSRSFFQHAPNNESLFVMHDLMNDLATSVATEFYLRLDNESEKNIKKMKLDKYRHMSFVREEYVAYEKLQVLENTKCLRTFLATFVGEVESRRHFFLSNKVLTDLLPELPLLRVLSLSGFVIRELPESIGSLRHLRYLNLSQTHITHLPEKVCNLVNLQTLILFGCDKLTKLPNNFLNLKNLRHLDVRDTPLSFQMLLEISKLKSLQITLSKIDIESERGIEIAKLKDFKNIYGKISVVGLEKVQNATYAHEANFSQKKLSELELVWSDELHDSRNEMLEKAVLNELKPCDDKLIQLQIRSYGGKEFPNWVGDPSFLHLKHVSISGCKRCTSLPPLGQLPSLKKLVIEDLYGVEAVGSELFGTGQAFPSLEILSFGCMDGLKKWSGGVFPRLQKLSISMCRNLVEVTLEALPSLNILEIKGCDNLVEVTLEALPSLSALEITYCPQLVEVTLEAPPSLNELSIVKCDSGVLRSLVEVASAVTKLYISYISGLSDEVWGGVIEYLGAVEELKIEGCDEVRYVVKSDADASKILVTLRKLVVLYCDNLVSIGEKEEEGDNCRSNLLTSLRILGVYECKNMEYCSCPDGIEELTVYGCSSIEVVSFPKGGLEKLRSLTIYNCWGGQKMISRCSMPMLEYVHICNWPNLKSMIELNCLVHLTELIIEHCKNIESFPDTLTSLKKLEIFNCPKLEVSFPGGNLTSLKQLIIRECPRMDASLPGWVWPPNLCSLKIGKLKKPFSEWGPQSFPTSLVALSLHGGGGGEDGVSSFTQLSHLLPSSLTSLQIIGFWKLESVSMGLQHLTSLQKLSFDVCFNLKKVSWHPQHLPYLHHLTFSHCPKMMDLPEMLLPSLLSLNIGNDCPKLKERCSKNGSYWPLISHIPCIEIR</sequence>
<dbReference type="EMBL" id="MNCJ02000328">
    <property type="protein sequence ID" value="KAF5775378.1"/>
    <property type="molecule type" value="Genomic_DNA"/>
</dbReference>
<keyword evidence="4" id="KW-0547">Nucleotide-binding</keyword>
<evidence type="ECO:0000256" key="6">
    <source>
        <dbReference type="ARBA" id="ARBA00022840"/>
    </source>
</evidence>
<dbReference type="InterPro" id="IPR041118">
    <property type="entry name" value="Rx_N"/>
</dbReference>
<gene>
    <name evidence="12" type="ORF">HanXRQr2_Chr13g0611401</name>
</gene>
<evidence type="ECO:0000313" key="12">
    <source>
        <dbReference type="EMBL" id="KAF5775378.1"/>
    </source>
</evidence>
<dbReference type="Pfam" id="PF18052">
    <property type="entry name" value="Rx_N"/>
    <property type="match status" value="1"/>
</dbReference>
<reference evidence="12" key="2">
    <citation type="submission" date="2020-06" db="EMBL/GenBank/DDBJ databases">
        <title>Helianthus annuus Genome sequencing and assembly Release 2.</title>
        <authorList>
            <person name="Gouzy J."/>
            <person name="Langlade N."/>
            <person name="Munos S."/>
        </authorList>
    </citation>
    <scope>NUCLEOTIDE SEQUENCE</scope>
    <source>
        <tissue evidence="12">Leaves</tissue>
    </source>
</reference>
<dbReference type="Gene3D" id="1.10.10.10">
    <property type="entry name" value="Winged helix-like DNA-binding domain superfamily/Winged helix DNA-binding domain"/>
    <property type="match status" value="1"/>
</dbReference>
<name>A0A9K3HDU8_HELAN</name>
<keyword evidence="12" id="KW-0378">Hydrolase</keyword>
<comment type="caution">
    <text evidence="12">The sequence shown here is derived from an EMBL/GenBank/DDBJ whole genome shotgun (WGS) entry which is preliminary data.</text>
</comment>
<evidence type="ECO:0000256" key="3">
    <source>
        <dbReference type="ARBA" id="ARBA00022737"/>
    </source>
</evidence>
<protein>
    <submittedName>
        <fullName evidence="12">P-loop containing nucleoside triphosphate hydrolase, leucine-rich repeat domain superfamily</fullName>
    </submittedName>
</protein>
<dbReference type="Pfam" id="PF23559">
    <property type="entry name" value="WHD_DRP"/>
    <property type="match status" value="1"/>
</dbReference>
<dbReference type="SMART" id="SM00369">
    <property type="entry name" value="LRR_TYP"/>
    <property type="match status" value="2"/>
</dbReference>
<keyword evidence="2" id="KW-0433">Leucine-rich repeat</keyword>
<evidence type="ECO:0000256" key="2">
    <source>
        <dbReference type="ARBA" id="ARBA00022614"/>
    </source>
</evidence>
<dbReference type="FunFam" id="3.40.50.300:FF:001091">
    <property type="entry name" value="Probable disease resistance protein At1g61300"/>
    <property type="match status" value="1"/>
</dbReference>
<keyword evidence="5" id="KW-0611">Plant defense</keyword>
<dbReference type="GO" id="GO:0043531">
    <property type="term" value="F:ADP binding"/>
    <property type="evidence" value="ECO:0007669"/>
    <property type="project" value="InterPro"/>
</dbReference>
<dbReference type="Pfam" id="PF00931">
    <property type="entry name" value="NB-ARC"/>
    <property type="match status" value="1"/>
</dbReference>
<dbReference type="GO" id="GO:0005524">
    <property type="term" value="F:ATP binding"/>
    <property type="evidence" value="ECO:0007669"/>
    <property type="project" value="UniProtKB-KW"/>
</dbReference>
<feature type="domain" description="NB-ARC" evidence="8">
    <location>
        <begin position="185"/>
        <end position="354"/>
    </location>
</feature>
<comment type="similarity">
    <text evidence="1">Belongs to the disease resistance NB-LRR family.</text>
</comment>
<feature type="compositionally biased region" description="Low complexity" evidence="7">
    <location>
        <begin position="154"/>
        <end position="166"/>
    </location>
</feature>
<dbReference type="Gramene" id="mRNA:HanXRQr2_Chr13g0611401">
    <property type="protein sequence ID" value="CDS:HanXRQr2_Chr13g0611401.1"/>
    <property type="gene ID" value="HanXRQr2_Chr13g0611401"/>
</dbReference>
<organism evidence="12 13">
    <name type="scientific">Helianthus annuus</name>
    <name type="common">Common sunflower</name>
    <dbReference type="NCBI Taxonomy" id="4232"/>
    <lineage>
        <taxon>Eukaryota</taxon>
        <taxon>Viridiplantae</taxon>
        <taxon>Streptophyta</taxon>
        <taxon>Embryophyta</taxon>
        <taxon>Tracheophyta</taxon>
        <taxon>Spermatophyta</taxon>
        <taxon>Magnoliopsida</taxon>
        <taxon>eudicotyledons</taxon>
        <taxon>Gunneridae</taxon>
        <taxon>Pentapetalae</taxon>
        <taxon>asterids</taxon>
        <taxon>campanulids</taxon>
        <taxon>Asterales</taxon>
        <taxon>Asteraceae</taxon>
        <taxon>Asteroideae</taxon>
        <taxon>Heliantheae alliance</taxon>
        <taxon>Heliantheae</taxon>
        <taxon>Helianthus</taxon>
    </lineage>
</organism>
<dbReference type="SUPFAM" id="SSF52058">
    <property type="entry name" value="L domain-like"/>
    <property type="match status" value="2"/>
</dbReference>
<dbReference type="GO" id="GO:0016787">
    <property type="term" value="F:hydrolase activity"/>
    <property type="evidence" value="ECO:0007669"/>
    <property type="project" value="UniProtKB-KW"/>
</dbReference>
<keyword evidence="13" id="KW-1185">Reference proteome</keyword>
<dbReference type="InterPro" id="IPR058922">
    <property type="entry name" value="WHD_DRP"/>
</dbReference>
<feature type="domain" description="Disease resistance N-terminal" evidence="9">
    <location>
        <begin position="8"/>
        <end position="94"/>
    </location>
</feature>
<evidence type="ECO:0000256" key="5">
    <source>
        <dbReference type="ARBA" id="ARBA00022821"/>
    </source>
</evidence>
<evidence type="ECO:0000259" key="9">
    <source>
        <dbReference type="Pfam" id="PF18052"/>
    </source>
</evidence>
<keyword evidence="6" id="KW-0067">ATP-binding</keyword>
<dbReference type="InterPro" id="IPR027417">
    <property type="entry name" value="P-loop_NTPase"/>
</dbReference>
<dbReference type="Gene3D" id="3.40.50.300">
    <property type="entry name" value="P-loop containing nucleotide triphosphate hydrolases"/>
    <property type="match status" value="1"/>
</dbReference>
<dbReference type="GO" id="GO:0006952">
    <property type="term" value="P:defense response"/>
    <property type="evidence" value="ECO:0007669"/>
    <property type="project" value="UniProtKB-KW"/>
</dbReference>
<feature type="region of interest" description="Disordered" evidence="7">
    <location>
        <begin position="147"/>
        <end position="168"/>
    </location>
</feature>
<evidence type="ECO:0000256" key="4">
    <source>
        <dbReference type="ARBA" id="ARBA00022741"/>
    </source>
</evidence>
<keyword evidence="3" id="KW-0677">Repeat</keyword>
<dbReference type="Gene3D" id="3.80.10.10">
    <property type="entry name" value="Ribonuclease Inhibitor"/>
    <property type="match status" value="5"/>
</dbReference>
<evidence type="ECO:0000256" key="7">
    <source>
        <dbReference type="SAM" id="MobiDB-lite"/>
    </source>
</evidence>
<dbReference type="InterPro" id="IPR036388">
    <property type="entry name" value="WH-like_DNA-bd_sf"/>
</dbReference>
<dbReference type="SUPFAM" id="SSF52540">
    <property type="entry name" value="P-loop containing nucleoside triphosphate hydrolases"/>
    <property type="match status" value="1"/>
</dbReference>
<evidence type="ECO:0000259" key="8">
    <source>
        <dbReference type="Pfam" id="PF00931"/>
    </source>
</evidence>
<proteinExistence type="inferred from homology"/>
<dbReference type="GO" id="GO:0051707">
    <property type="term" value="P:response to other organism"/>
    <property type="evidence" value="ECO:0007669"/>
    <property type="project" value="UniProtKB-ARBA"/>
</dbReference>
<dbReference type="Proteomes" id="UP000215914">
    <property type="component" value="Unassembled WGS sequence"/>
</dbReference>
<evidence type="ECO:0000256" key="1">
    <source>
        <dbReference type="ARBA" id="ARBA00008894"/>
    </source>
</evidence>
<dbReference type="InterPro" id="IPR032675">
    <property type="entry name" value="LRR_dom_sf"/>
</dbReference>
<evidence type="ECO:0000259" key="10">
    <source>
        <dbReference type="Pfam" id="PF23559"/>
    </source>
</evidence>
<feature type="domain" description="Disease resistance protein winged helix" evidence="10">
    <location>
        <begin position="441"/>
        <end position="509"/>
    </location>
</feature>
<dbReference type="PRINTS" id="PR00364">
    <property type="entry name" value="DISEASERSIST"/>
</dbReference>
<dbReference type="Gene3D" id="1.20.5.4130">
    <property type="match status" value="1"/>
</dbReference>
<dbReference type="Pfam" id="PF23598">
    <property type="entry name" value="LRR_14"/>
    <property type="match status" value="1"/>
</dbReference>
<dbReference type="PANTHER" id="PTHR36766">
    <property type="entry name" value="PLANT BROAD-SPECTRUM MILDEW RESISTANCE PROTEIN RPW8"/>
    <property type="match status" value="1"/>
</dbReference>
<evidence type="ECO:0000313" key="13">
    <source>
        <dbReference type="Proteomes" id="UP000215914"/>
    </source>
</evidence>